<organism evidence="1 2">
    <name type="scientific">Gimesia benthica</name>
    <dbReference type="NCBI Taxonomy" id="2608982"/>
    <lineage>
        <taxon>Bacteria</taxon>
        <taxon>Pseudomonadati</taxon>
        <taxon>Planctomycetota</taxon>
        <taxon>Planctomycetia</taxon>
        <taxon>Planctomycetales</taxon>
        <taxon>Planctomycetaceae</taxon>
        <taxon>Gimesia</taxon>
    </lineage>
</organism>
<keyword evidence="2" id="KW-1185">Reference proteome</keyword>
<proteinExistence type="predicted"/>
<evidence type="ECO:0000313" key="2">
    <source>
        <dbReference type="Proteomes" id="UP000427281"/>
    </source>
</evidence>
<dbReference type="Proteomes" id="UP000427281">
    <property type="component" value="Chromosome"/>
</dbReference>
<dbReference type="InterPro" id="IPR016084">
    <property type="entry name" value="Haem_Oase-like_multi-hlx"/>
</dbReference>
<dbReference type="GO" id="GO:0006788">
    <property type="term" value="P:heme oxidation"/>
    <property type="evidence" value="ECO:0007669"/>
    <property type="project" value="InterPro"/>
</dbReference>
<dbReference type="Pfam" id="PF01126">
    <property type="entry name" value="Heme_oxygenase"/>
    <property type="match status" value="1"/>
</dbReference>
<accession>A0A6I6A827</accession>
<dbReference type="CDD" id="cd19166">
    <property type="entry name" value="HemeO-bac"/>
    <property type="match status" value="1"/>
</dbReference>
<dbReference type="InterPro" id="IPR016053">
    <property type="entry name" value="Haem_Oase-like"/>
</dbReference>
<evidence type="ECO:0000313" key="1">
    <source>
        <dbReference type="EMBL" id="QGQ22070.1"/>
    </source>
</evidence>
<dbReference type="AlphaFoldDB" id="A0A6I6A827"/>
<dbReference type="GO" id="GO:0004392">
    <property type="term" value="F:heme oxygenase (decyclizing) activity"/>
    <property type="evidence" value="ECO:0007669"/>
    <property type="project" value="InterPro"/>
</dbReference>
<dbReference type="SUPFAM" id="SSF48613">
    <property type="entry name" value="Heme oxygenase-like"/>
    <property type="match status" value="1"/>
</dbReference>
<dbReference type="Gene3D" id="1.20.910.10">
    <property type="entry name" value="Heme oxygenase-like"/>
    <property type="match status" value="1"/>
</dbReference>
<sequence>MIEKVFAFHLSKLTELILKLLVMQDFATEIREAVHELHQQIESTYLAFRMMHGIISKPEYSWILAQLYYLHRFLEPTWQADSTLAGLFDLNKYSRLQTIQADLNLLVNGDMPAIDPTTQKLLQQTSAMYQENKYSLIGVLYVLEGSRLGSVYLTEPLMNALSLQDTTGAGFFLCTPEPWYKDWYRFKESINQIDDLPQQFEGIKYAAVKTFEGMIELYQTKPA</sequence>
<dbReference type="KEGG" id="gim:F1728_04890"/>
<dbReference type="EMBL" id="CP043930">
    <property type="protein sequence ID" value="QGQ22070.1"/>
    <property type="molecule type" value="Genomic_DNA"/>
</dbReference>
<protein>
    <submittedName>
        <fullName evidence="1">Biliverdin-producing heme oxygenase</fullName>
    </submittedName>
</protein>
<gene>
    <name evidence="1" type="ORF">F1728_04890</name>
</gene>
<name>A0A6I6A827_9PLAN</name>
<reference evidence="1 2" key="1">
    <citation type="submission" date="2019-09" db="EMBL/GenBank/DDBJ databases">
        <title>Gimesia benthica sp. nov., a novel bacterium isolated from deep-sea water of the Northwest Indian Ocean.</title>
        <authorList>
            <person name="Dai X."/>
        </authorList>
    </citation>
    <scope>NUCLEOTIDE SEQUENCE [LARGE SCALE GENOMIC DNA]</scope>
    <source>
        <strain evidence="1 2">E7</strain>
    </source>
</reference>
<dbReference type="RefSeq" id="WP_155363161.1">
    <property type="nucleotide sequence ID" value="NZ_CP043930.1"/>
</dbReference>